<dbReference type="RefSeq" id="WP_317702566.1">
    <property type="nucleotide sequence ID" value="NZ_CP136921.1"/>
</dbReference>
<dbReference type="PANTHER" id="PTHR46652">
    <property type="entry name" value="LEUCINE-RICH REPEAT AND IQ DOMAIN-CONTAINING PROTEIN 1-RELATED"/>
    <property type="match status" value="1"/>
</dbReference>
<evidence type="ECO:0000256" key="2">
    <source>
        <dbReference type="ARBA" id="ARBA00022737"/>
    </source>
</evidence>
<dbReference type="Gene3D" id="3.80.10.10">
    <property type="entry name" value="Ribonuclease Inhibitor"/>
    <property type="match status" value="1"/>
</dbReference>
<gene>
    <name evidence="3" type="ORF">P4826_03490</name>
</gene>
<keyword evidence="2" id="KW-0677">Repeat</keyword>
<proteinExistence type="predicted"/>
<dbReference type="InterPro" id="IPR001611">
    <property type="entry name" value="Leu-rich_rpt"/>
</dbReference>
<organism evidence="3 4">
    <name type="scientific">Diaphorobacter limosus</name>
    <dbReference type="NCBI Taxonomy" id="3036128"/>
    <lineage>
        <taxon>Bacteria</taxon>
        <taxon>Pseudomonadati</taxon>
        <taxon>Pseudomonadota</taxon>
        <taxon>Betaproteobacteria</taxon>
        <taxon>Burkholderiales</taxon>
        <taxon>Comamonadaceae</taxon>
        <taxon>Diaphorobacter</taxon>
    </lineage>
</organism>
<dbReference type="InterPro" id="IPR032675">
    <property type="entry name" value="LRR_dom_sf"/>
</dbReference>
<dbReference type="SUPFAM" id="SSF52075">
    <property type="entry name" value="Outer arm dynein light chain 1"/>
    <property type="match status" value="1"/>
</dbReference>
<protein>
    <submittedName>
        <fullName evidence="3">Uncharacterized protein</fullName>
    </submittedName>
</protein>
<dbReference type="PANTHER" id="PTHR46652:SF3">
    <property type="entry name" value="LEUCINE-RICH REPEAT-CONTAINING PROTEIN 9"/>
    <property type="match status" value="1"/>
</dbReference>
<dbReference type="EMBL" id="CP136921">
    <property type="protein sequence ID" value="WOO33170.1"/>
    <property type="molecule type" value="Genomic_DNA"/>
</dbReference>
<dbReference type="Pfam" id="PF12799">
    <property type="entry name" value="LRR_4"/>
    <property type="match status" value="1"/>
</dbReference>
<keyword evidence="4" id="KW-1185">Reference proteome</keyword>
<dbReference type="PROSITE" id="PS51450">
    <property type="entry name" value="LRR"/>
    <property type="match status" value="3"/>
</dbReference>
<accession>A0ABZ0J6Q8</accession>
<reference evidence="3 4" key="1">
    <citation type="submission" date="2023-03" db="EMBL/GenBank/DDBJ databases">
        <title>Diaphorobacter basophil sp. nov., isolated from a sewage-treatment plant.</title>
        <authorList>
            <person name="Yang K."/>
        </authorList>
    </citation>
    <scope>NUCLEOTIDE SEQUENCE [LARGE SCALE GENOMIC DNA]</scope>
    <source>
        <strain evidence="3 4">Y-1</strain>
    </source>
</reference>
<dbReference type="InterPro" id="IPR050836">
    <property type="entry name" value="SDS22/Internalin_LRR"/>
</dbReference>
<sequence>MEQQRCYAAGQSPYFCSPTFAQPADVVVNAGNRAAFLGSAYKSDKETFVGFGCVQGTGEPSGGSTSSFALDQAISESALSNELGFSIGARARYGVIDGSLAADFLSRSMASSYSVSSIYKATYFLPVEKLGSVELSPIGGSVKNAPLRWAASCGDRFVSEITRGAKLFVSVRIDFSSQQKKEEFSSKFSISGPLASANADLKKASTSIDKNAKVTISAFQYGGDVTKVTQIFAKSDESRAAYIECGLGSFDKCAALLTAILDYAGNTTTGFPSQLTTTAKPGPADLSYSVVSYEAAGIFMEYRALEKSVQSVRENLAEIFEKNFQTLTVSKRLLSGRLHPSRRGRIEQTRASAQENVDNIRGAATFCYENPNEDCLERAKNLRLAAVPAGSLALDSFEVLCIDSLLLPRSDPLKRSIAYLGGIAEEKKDIGIAVRDAEHCHQLREKLAARNSMDVSGLLRENFGIVSEFTQLRWLLANQNEIDDLSVIRDMRDLEILELNNNKVSDLSPLSGLSKLADVQLKNNNIGDLAGLANNNSVIRLLLSKNNISDISILSTLPRLTTLDLSGNLVKSLQALHQSERLSYLDIRGNPIPYRDAEAFAAANAGVKFALDDKTFGTFKEYAVKHYGVTR</sequence>
<keyword evidence="1" id="KW-0433">Leucine-rich repeat</keyword>
<name>A0ABZ0J6Q8_9BURK</name>
<dbReference type="InterPro" id="IPR025875">
    <property type="entry name" value="Leu-rich_rpt_4"/>
</dbReference>
<evidence type="ECO:0000313" key="3">
    <source>
        <dbReference type="EMBL" id="WOO33170.1"/>
    </source>
</evidence>
<dbReference type="Proteomes" id="UP001303211">
    <property type="component" value="Chromosome"/>
</dbReference>
<evidence type="ECO:0000313" key="4">
    <source>
        <dbReference type="Proteomes" id="UP001303211"/>
    </source>
</evidence>
<evidence type="ECO:0000256" key="1">
    <source>
        <dbReference type="ARBA" id="ARBA00022614"/>
    </source>
</evidence>